<dbReference type="InterPro" id="IPR017853">
    <property type="entry name" value="GH"/>
</dbReference>
<dbReference type="Gene3D" id="1.10.10.760">
    <property type="entry name" value="E-set domains of sugar-utilizing enzymes"/>
    <property type="match status" value="1"/>
</dbReference>
<keyword evidence="9 14" id="KW-0326">Glycosidase</keyword>
<sequence length="578" mass="64559">MTEIRVWAPYAEDVELESEDLCVPMTFIGQGWWQLDVPWLVYGVAYAFRLDGQGPFPDPRSAWQPAGVHGCSCWLEHERFQWTDGAWRPPPLASGVIEEIHIGTFTSAGTFDAAIARLDHLCELGITHVELMPVAEFPGRHGWGYDGVALYAPHNAYGGPEGLKRLVNACHHKGLAVLLDVVYNHLGPDGNYLNHFGPYFTAAYSTPWGQAVNLDQAQSDAVRRFLIDNALMWLRDYHFDGLRIDAVHALFDSSATHFLEELAEAVGRLEARLGRHLVLIAESDLNDPRLVRSPEAGGLGLNAMWSEDFHHALHVLLTHEANGYYQDFGRLSDLKKVLTKGLVYDGSYSAYRKRRHGRSTAGLPGRRFIGCLQNHDQIGNRARGERISQLLATGLLKIGAALVLTSPFVPMLFQGEEWGASTPFLYFTDHSNPDLAEAIRQGRRREFAAFGWDAESIPDPQAIETFRHSQLNWEELNRGLHAELFDWYQALIHLRRTLPALLDDRLEQIDVHYDEAARWLLVVRGMVVIACNLSEAAQRIACRGLQTKCLLLASTPAIGLEPDAILLPGQSVAILGES</sequence>
<feature type="active site" description="Proton donor" evidence="15">
    <location>
        <position position="282"/>
    </location>
</feature>
<dbReference type="EC" id="3.2.1.141" evidence="4 13"/>
<reference evidence="18 19" key="1">
    <citation type="submission" date="2016-10" db="EMBL/GenBank/DDBJ databases">
        <authorList>
            <person name="de Groot N.N."/>
        </authorList>
    </citation>
    <scope>NUCLEOTIDE SEQUENCE [LARGE SCALE GENOMIC DNA]</scope>
    <source>
        <strain evidence="18 19">Nm1</strain>
    </source>
</reference>
<name>A0A1H3ETH8_9PROT</name>
<comment type="pathway">
    <text evidence="2 14">Glycan biosynthesis; trehalose biosynthesis.</text>
</comment>
<evidence type="ECO:0000256" key="1">
    <source>
        <dbReference type="ARBA" id="ARBA00004496"/>
    </source>
</evidence>
<dbReference type="PIRSF" id="PIRSF006337">
    <property type="entry name" value="Trehalose_TreZ"/>
    <property type="match status" value="1"/>
</dbReference>
<feature type="domain" description="Glycosyl hydrolase family 13 catalytic" evidence="17">
    <location>
        <begin position="78"/>
        <end position="495"/>
    </location>
</feature>
<dbReference type="SUPFAM" id="SSF51445">
    <property type="entry name" value="(Trans)glycosidases"/>
    <property type="match status" value="1"/>
</dbReference>
<comment type="subcellular location">
    <subcellularLocation>
        <location evidence="1 15">Cytoplasm</location>
    </subcellularLocation>
</comment>
<comment type="catalytic activity">
    <reaction evidence="12 14">
        <text>hydrolysis of (1-&gt;4)-alpha-D-glucosidic linkage in 4-alpha-D-[(1-&gt;4)-alpha-D-glucanosyl]n trehalose to yield trehalose and (1-&gt;4)-alpha-D-glucan.</text>
        <dbReference type="EC" id="3.2.1.141"/>
    </reaction>
</comment>
<keyword evidence="7 14" id="KW-0378">Hydrolase</keyword>
<dbReference type="InterPro" id="IPR012768">
    <property type="entry name" value="Trehalose_TreZ"/>
</dbReference>
<evidence type="ECO:0000313" key="19">
    <source>
        <dbReference type="Proteomes" id="UP000198640"/>
    </source>
</evidence>
<dbReference type="GO" id="GO:0005992">
    <property type="term" value="P:trehalose biosynthetic process"/>
    <property type="evidence" value="ECO:0007669"/>
    <property type="project" value="UniProtKB-UniRule"/>
</dbReference>
<gene>
    <name evidence="18" type="ORF">SAMN05421881_100945</name>
</gene>
<evidence type="ECO:0000256" key="8">
    <source>
        <dbReference type="ARBA" id="ARBA00023277"/>
    </source>
</evidence>
<evidence type="ECO:0000256" key="9">
    <source>
        <dbReference type="ARBA" id="ARBA00023295"/>
    </source>
</evidence>
<dbReference type="Gene3D" id="3.20.20.80">
    <property type="entry name" value="Glycosidases"/>
    <property type="match status" value="1"/>
</dbReference>
<dbReference type="PANTHER" id="PTHR43651:SF11">
    <property type="entry name" value="MALTO-OLIGOSYLTREHALOSE TREHALOHYDROLASE"/>
    <property type="match status" value="1"/>
</dbReference>
<dbReference type="InterPro" id="IPR014756">
    <property type="entry name" value="Ig_E-set"/>
</dbReference>
<dbReference type="UniPathway" id="UPA00299"/>
<evidence type="ECO:0000256" key="15">
    <source>
        <dbReference type="PIRSR" id="PIRSR006337-1"/>
    </source>
</evidence>
<keyword evidence="6" id="KW-0963">Cytoplasm</keyword>
<evidence type="ECO:0000256" key="11">
    <source>
        <dbReference type="ARBA" id="ARBA00033284"/>
    </source>
</evidence>
<accession>A0A1H3ETH8</accession>
<dbReference type="CDD" id="cd02853">
    <property type="entry name" value="E_set_MTHase_like_N"/>
    <property type="match status" value="1"/>
</dbReference>
<protein>
    <recommendedName>
        <fullName evidence="5 13">Malto-oligosyltrehalose trehalohydrolase</fullName>
        <shortName evidence="14">MTHase</shortName>
        <ecNumber evidence="4 13">3.2.1.141</ecNumber>
    </recommendedName>
    <alternativeName>
        <fullName evidence="11 14">4-alpha-D-((1-&gt;4)-alpha-D-glucano)trehalose trehalohydrolase</fullName>
    </alternativeName>
    <alternativeName>
        <fullName evidence="10 14">Maltooligosyl trehalose trehalohydrolase</fullName>
    </alternativeName>
</protein>
<proteinExistence type="inferred from homology"/>
<dbReference type="InterPro" id="IPR022567">
    <property type="entry name" value="DUF3459"/>
</dbReference>
<evidence type="ECO:0000313" key="18">
    <source>
        <dbReference type="EMBL" id="SDX82066.1"/>
    </source>
</evidence>
<evidence type="ECO:0000256" key="2">
    <source>
        <dbReference type="ARBA" id="ARBA00005199"/>
    </source>
</evidence>
<dbReference type="Pfam" id="PF00128">
    <property type="entry name" value="Alpha-amylase"/>
    <property type="match status" value="1"/>
</dbReference>
<dbReference type="RefSeq" id="WP_090412244.1">
    <property type="nucleotide sequence ID" value="NZ_FNOY01000009.1"/>
</dbReference>
<evidence type="ECO:0000256" key="5">
    <source>
        <dbReference type="ARBA" id="ARBA00015938"/>
    </source>
</evidence>
<dbReference type="InterPro" id="IPR044901">
    <property type="entry name" value="Trehalose_TreZ_E-set_sf"/>
</dbReference>
<dbReference type="OrthoDB" id="9800174at2"/>
<dbReference type="Pfam" id="PF11941">
    <property type="entry name" value="DUF3459"/>
    <property type="match status" value="1"/>
</dbReference>
<comment type="similarity">
    <text evidence="3 14">Belongs to the glycosyl hydrolase 13 family.</text>
</comment>
<evidence type="ECO:0000256" key="4">
    <source>
        <dbReference type="ARBA" id="ARBA00012268"/>
    </source>
</evidence>
<dbReference type="AlphaFoldDB" id="A0A1H3ETH8"/>
<evidence type="ECO:0000256" key="6">
    <source>
        <dbReference type="ARBA" id="ARBA00022490"/>
    </source>
</evidence>
<dbReference type="GO" id="GO:0005737">
    <property type="term" value="C:cytoplasm"/>
    <property type="evidence" value="ECO:0007669"/>
    <property type="project" value="UniProtKB-SubCell"/>
</dbReference>
<dbReference type="SMART" id="SM00642">
    <property type="entry name" value="Aamy"/>
    <property type="match status" value="1"/>
</dbReference>
<dbReference type="SUPFAM" id="SSF81296">
    <property type="entry name" value="E set domains"/>
    <property type="match status" value="1"/>
</dbReference>
<dbReference type="InterPro" id="IPR006047">
    <property type="entry name" value="GH13_cat_dom"/>
</dbReference>
<keyword evidence="8" id="KW-0119">Carbohydrate metabolism</keyword>
<feature type="site" description="Transition state stabilizer" evidence="16">
    <location>
        <position position="376"/>
    </location>
</feature>
<dbReference type="PANTHER" id="PTHR43651">
    <property type="entry name" value="1,4-ALPHA-GLUCAN-BRANCHING ENZYME"/>
    <property type="match status" value="1"/>
</dbReference>
<dbReference type="STRING" id="44576.SAMN05421881_100945"/>
<dbReference type="Gene3D" id="2.60.40.10">
    <property type="entry name" value="Immunoglobulins"/>
    <property type="match status" value="1"/>
</dbReference>
<evidence type="ECO:0000256" key="16">
    <source>
        <dbReference type="PIRSR" id="PIRSR006337-3"/>
    </source>
</evidence>
<evidence type="ECO:0000256" key="13">
    <source>
        <dbReference type="NCBIfam" id="TIGR02402"/>
    </source>
</evidence>
<evidence type="ECO:0000256" key="10">
    <source>
        <dbReference type="ARBA" id="ARBA00032057"/>
    </source>
</evidence>
<dbReference type="Proteomes" id="UP000198640">
    <property type="component" value="Unassembled WGS sequence"/>
</dbReference>
<dbReference type="CDD" id="cd11325">
    <property type="entry name" value="AmyAc_GTHase"/>
    <property type="match status" value="1"/>
</dbReference>
<evidence type="ECO:0000256" key="7">
    <source>
        <dbReference type="ARBA" id="ARBA00022801"/>
    </source>
</evidence>
<organism evidence="18 19">
    <name type="scientific">Nitrosomonas halophila</name>
    <dbReference type="NCBI Taxonomy" id="44576"/>
    <lineage>
        <taxon>Bacteria</taxon>
        <taxon>Pseudomonadati</taxon>
        <taxon>Pseudomonadota</taxon>
        <taxon>Betaproteobacteria</taxon>
        <taxon>Nitrosomonadales</taxon>
        <taxon>Nitrosomonadaceae</taxon>
        <taxon>Nitrosomonas</taxon>
    </lineage>
</organism>
<dbReference type="NCBIfam" id="TIGR02402">
    <property type="entry name" value="trehalose_TreZ"/>
    <property type="match status" value="1"/>
</dbReference>
<dbReference type="EMBL" id="FNOY01000009">
    <property type="protein sequence ID" value="SDX82066.1"/>
    <property type="molecule type" value="Genomic_DNA"/>
</dbReference>
<evidence type="ECO:0000259" key="17">
    <source>
        <dbReference type="SMART" id="SM00642"/>
    </source>
</evidence>
<keyword evidence="19" id="KW-1185">Reference proteome</keyword>
<feature type="active site" description="Nucleophile" evidence="15">
    <location>
        <position position="245"/>
    </location>
</feature>
<dbReference type="GO" id="GO:0033942">
    <property type="term" value="F:4-alpha-D-(1-&gt;4)-alpha-D-glucanotrehalose trehalohydrolase activity"/>
    <property type="evidence" value="ECO:0007669"/>
    <property type="project" value="UniProtKB-EC"/>
</dbReference>
<evidence type="ECO:0000256" key="3">
    <source>
        <dbReference type="ARBA" id="ARBA00008061"/>
    </source>
</evidence>
<evidence type="ECO:0000256" key="14">
    <source>
        <dbReference type="PIRNR" id="PIRNR006337"/>
    </source>
</evidence>
<evidence type="ECO:0000256" key="12">
    <source>
        <dbReference type="ARBA" id="ARBA00034013"/>
    </source>
</evidence>
<dbReference type="InterPro" id="IPR013783">
    <property type="entry name" value="Ig-like_fold"/>
</dbReference>